<organism evidence="1 2">
    <name type="scientific">Gymnopus androsaceus JB14</name>
    <dbReference type="NCBI Taxonomy" id="1447944"/>
    <lineage>
        <taxon>Eukaryota</taxon>
        <taxon>Fungi</taxon>
        <taxon>Dikarya</taxon>
        <taxon>Basidiomycota</taxon>
        <taxon>Agaricomycotina</taxon>
        <taxon>Agaricomycetes</taxon>
        <taxon>Agaricomycetidae</taxon>
        <taxon>Agaricales</taxon>
        <taxon>Marasmiineae</taxon>
        <taxon>Omphalotaceae</taxon>
        <taxon>Gymnopus</taxon>
    </lineage>
</organism>
<proteinExistence type="predicted"/>
<reference evidence="1" key="1">
    <citation type="journal article" date="2019" name="Environ. Microbiol.">
        <title>Fungal ecological strategies reflected in gene transcription - a case study of two litter decomposers.</title>
        <authorList>
            <person name="Barbi F."/>
            <person name="Kohler A."/>
            <person name="Barry K."/>
            <person name="Baskaran P."/>
            <person name="Daum C."/>
            <person name="Fauchery L."/>
            <person name="Ihrmark K."/>
            <person name="Kuo A."/>
            <person name="LaButti K."/>
            <person name="Lipzen A."/>
            <person name="Morin E."/>
            <person name="Grigoriev I.V."/>
            <person name="Henrissat B."/>
            <person name="Lindahl B."/>
            <person name="Martin F."/>
        </authorList>
    </citation>
    <scope>NUCLEOTIDE SEQUENCE</scope>
    <source>
        <strain evidence="1">JB14</strain>
    </source>
</reference>
<dbReference type="EMBL" id="ML770249">
    <property type="protein sequence ID" value="KAE9384023.1"/>
    <property type="molecule type" value="Genomic_DNA"/>
</dbReference>
<evidence type="ECO:0000313" key="1">
    <source>
        <dbReference type="EMBL" id="KAE9384023.1"/>
    </source>
</evidence>
<dbReference type="Proteomes" id="UP000799118">
    <property type="component" value="Unassembled WGS sequence"/>
</dbReference>
<sequence>MDDARIAITPRQRFLNVVPGQENPDGQQIKPYSLRQKSQSKEPLSDIAQAAHDARRMGWLLQVPIRNDPATGKLPAAIELVLIAHLHNQATLREAIYEAEFKNAADEVTKDSSFLLQQVRTQGGATVDFTYPKKGWVIELMRDGDNMEGHIMLFDPNTGRYNQWKNCNWQVVDFCFHTMPVKQCNSNKYRTVTITMEDSADPQFMEATISGKDMNKKKVFLFQP</sequence>
<dbReference type="AlphaFoldDB" id="A0A6A4GF78"/>
<evidence type="ECO:0000313" key="2">
    <source>
        <dbReference type="Proteomes" id="UP000799118"/>
    </source>
</evidence>
<name>A0A6A4GF78_9AGAR</name>
<dbReference type="OrthoDB" id="2364732at2759"/>
<accession>A0A6A4GF78</accession>
<keyword evidence="2" id="KW-1185">Reference proteome</keyword>
<gene>
    <name evidence="1" type="ORF">BT96DRAFT_950860</name>
</gene>
<protein>
    <submittedName>
        <fullName evidence="1">Uncharacterized protein</fullName>
    </submittedName>
</protein>